<proteinExistence type="predicted"/>
<evidence type="ECO:0000313" key="3">
    <source>
        <dbReference type="Proteomes" id="UP000233727"/>
    </source>
</evidence>
<organism evidence="2 3">
    <name type="scientific">Bifidobacterium thermophilum</name>
    <dbReference type="NCBI Taxonomy" id="33905"/>
    <lineage>
        <taxon>Bacteria</taxon>
        <taxon>Bacillati</taxon>
        <taxon>Actinomycetota</taxon>
        <taxon>Actinomycetes</taxon>
        <taxon>Bifidobacteriales</taxon>
        <taxon>Bifidobacteriaceae</taxon>
        <taxon>Bifidobacterium</taxon>
    </lineage>
</organism>
<keyword evidence="1" id="KW-1133">Transmembrane helix</keyword>
<sequence>MIPTGLLRVDSALRICEGRHTYESANPRNHTHDALAARHVRGGNAQPAVGQNIAVTVLTISIAAVLVVCSIGCNAPAISRIATITAITIR</sequence>
<protein>
    <submittedName>
        <fullName evidence="2">Uncharacterized protein</fullName>
    </submittedName>
</protein>
<keyword evidence="1" id="KW-0472">Membrane</keyword>
<name>A0A2N3QL84_9BIFI</name>
<reference evidence="2 3" key="1">
    <citation type="submission" date="2017-10" db="EMBL/GenBank/DDBJ databases">
        <title>Bifidobacterium genomics.</title>
        <authorList>
            <person name="Lugli G.A."/>
            <person name="Milani C."/>
            <person name="Mancabelli L."/>
        </authorList>
    </citation>
    <scope>NUCLEOTIDE SEQUENCE [LARGE SCALE GENOMIC DNA]</scope>
    <source>
        <strain evidence="2 3">1542B</strain>
    </source>
</reference>
<dbReference type="AlphaFoldDB" id="A0A2N3QL84"/>
<evidence type="ECO:0000256" key="1">
    <source>
        <dbReference type="SAM" id="Phobius"/>
    </source>
</evidence>
<keyword evidence="1" id="KW-0812">Transmembrane</keyword>
<comment type="caution">
    <text evidence="2">The sequence shown here is derived from an EMBL/GenBank/DDBJ whole genome shotgun (WGS) entry which is preliminary data.</text>
</comment>
<evidence type="ECO:0000313" key="2">
    <source>
        <dbReference type="EMBL" id="PKU92384.1"/>
    </source>
</evidence>
<gene>
    <name evidence="2" type="ORF">CQR47_0980</name>
</gene>
<dbReference type="Proteomes" id="UP000233727">
    <property type="component" value="Unassembled WGS sequence"/>
</dbReference>
<feature type="transmembrane region" description="Helical" evidence="1">
    <location>
        <begin position="53"/>
        <end position="73"/>
    </location>
</feature>
<accession>A0A2N3QL84</accession>
<dbReference type="EMBL" id="PCGY01000012">
    <property type="protein sequence ID" value="PKU92384.1"/>
    <property type="molecule type" value="Genomic_DNA"/>
</dbReference>